<dbReference type="Gene3D" id="3.40.1730.10">
    <property type="entry name" value="pa0076 domain"/>
    <property type="match status" value="1"/>
</dbReference>
<protein>
    <submittedName>
        <fullName evidence="2">Type VI secretion-associated protein</fullName>
    </submittedName>
</protein>
<dbReference type="InterPro" id="IPR017748">
    <property type="entry name" value="TagF"/>
</dbReference>
<proteinExistence type="predicted"/>
<keyword evidence="3" id="KW-1185">Reference proteome</keyword>
<dbReference type="RefSeq" id="WP_116301888.1">
    <property type="nucleotide sequence ID" value="NZ_NFZV01000007.1"/>
</dbReference>
<dbReference type="EMBL" id="NFZW01000009">
    <property type="protein sequence ID" value="RFA36438.1"/>
    <property type="molecule type" value="Genomic_DNA"/>
</dbReference>
<evidence type="ECO:0000256" key="1">
    <source>
        <dbReference type="SAM" id="MobiDB-lite"/>
    </source>
</evidence>
<evidence type="ECO:0000313" key="2">
    <source>
        <dbReference type="EMBL" id="RFA36438.1"/>
    </source>
</evidence>
<organism evidence="2 3">
    <name type="scientific">Alkalilimnicola ehrlichii</name>
    <dbReference type="NCBI Taxonomy" id="351052"/>
    <lineage>
        <taxon>Bacteria</taxon>
        <taxon>Pseudomonadati</taxon>
        <taxon>Pseudomonadota</taxon>
        <taxon>Gammaproteobacteria</taxon>
        <taxon>Chromatiales</taxon>
        <taxon>Ectothiorhodospiraceae</taxon>
        <taxon>Alkalilimnicola</taxon>
    </lineage>
</organism>
<dbReference type="NCBIfam" id="TIGR03373">
    <property type="entry name" value="VI_minor_4"/>
    <property type="match status" value="1"/>
</dbReference>
<comment type="caution">
    <text evidence="2">The sequence shown here is derived from an EMBL/GenBank/DDBJ whole genome shotgun (WGS) entry which is preliminary data.</text>
</comment>
<dbReference type="AlphaFoldDB" id="A0A3E0WUD0"/>
<feature type="region of interest" description="Disordered" evidence="1">
    <location>
        <begin position="1"/>
        <end position="23"/>
    </location>
</feature>
<gene>
    <name evidence="2" type="ORF">CAL65_10690</name>
</gene>
<sequence>MFGFLKQNRAAAKPAKQAKQAKPVKPDSVEELVGCFGKLPIRADFIKYNVKQREVLAIDQWVQEGHALLSRRTALQGDKMYPEAPVQHCVFSGSADDRTVLATLIPSSDQSGRQYPFVIFDLPQPHWLAKRPAGIPLAYDTFFSGAADISRQQWRTEPFSTLTGCIDVLKGAGRAESPESLSAVEIDLLRETPVAAFHACLPGASVEQRAALIHTFVEALQQVVRRTPLRVTWGMRVPLPADPAQAKGVLVFWLRLIDGVIGPGQWRPNYFWSYATDTHKGGLTVFFRPVPAAYLGHCFQPDLRDGSVLDIEKEAAEGVSPSALAQRLAQMEEGHLLDFMFGFGGGGGS</sequence>
<dbReference type="OrthoDB" id="9801841at2"/>
<evidence type="ECO:0000313" key="3">
    <source>
        <dbReference type="Proteomes" id="UP000256763"/>
    </source>
</evidence>
<accession>A0A3E0WUD0</accession>
<dbReference type="Pfam" id="PF09867">
    <property type="entry name" value="TagF_N"/>
    <property type="match status" value="1"/>
</dbReference>
<dbReference type="InterPro" id="IPR038225">
    <property type="entry name" value="TagF_sf"/>
</dbReference>
<name>A0A3E0WUD0_9GAMM</name>
<reference evidence="3" key="1">
    <citation type="submission" date="2017-05" db="EMBL/GenBank/DDBJ databases">
        <authorList>
            <person name="Sharma S."/>
            <person name="Sidhu C."/>
            <person name="Pinnaka A.K."/>
        </authorList>
    </citation>
    <scope>NUCLEOTIDE SEQUENCE [LARGE SCALE GENOMIC DNA]</scope>
    <source>
        <strain evidence="3">AK93</strain>
    </source>
</reference>
<dbReference type="Proteomes" id="UP000256763">
    <property type="component" value="Unassembled WGS sequence"/>
</dbReference>